<name>A0A2J6Q8L8_9HELO</name>
<evidence type="ECO:0000313" key="2">
    <source>
        <dbReference type="Proteomes" id="UP000235672"/>
    </source>
</evidence>
<proteinExistence type="predicted"/>
<sequence length="70" mass="8273">MLVLSLICGHIISGYRSSTKVVPFNHLRDMRTFCRRCIKRPRITRHFFPGLPHITSMFYGLCCFVGHYRQ</sequence>
<protein>
    <submittedName>
        <fullName evidence="1">Uncharacterized protein</fullName>
    </submittedName>
</protein>
<keyword evidence="2" id="KW-1185">Reference proteome</keyword>
<organism evidence="1 2">
    <name type="scientific">Hyaloscypha hepaticicola</name>
    <dbReference type="NCBI Taxonomy" id="2082293"/>
    <lineage>
        <taxon>Eukaryota</taxon>
        <taxon>Fungi</taxon>
        <taxon>Dikarya</taxon>
        <taxon>Ascomycota</taxon>
        <taxon>Pezizomycotina</taxon>
        <taxon>Leotiomycetes</taxon>
        <taxon>Helotiales</taxon>
        <taxon>Hyaloscyphaceae</taxon>
        <taxon>Hyaloscypha</taxon>
    </lineage>
</organism>
<dbReference type="Proteomes" id="UP000235672">
    <property type="component" value="Unassembled WGS sequence"/>
</dbReference>
<dbReference type="EMBL" id="KZ613477">
    <property type="protein sequence ID" value="PMD22582.1"/>
    <property type="molecule type" value="Genomic_DNA"/>
</dbReference>
<reference evidence="1 2" key="1">
    <citation type="submission" date="2016-05" db="EMBL/GenBank/DDBJ databases">
        <title>A degradative enzymes factory behind the ericoid mycorrhizal symbiosis.</title>
        <authorList>
            <consortium name="DOE Joint Genome Institute"/>
            <person name="Martino E."/>
            <person name="Morin E."/>
            <person name="Grelet G."/>
            <person name="Kuo A."/>
            <person name="Kohler A."/>
            <person name="Daghino S."/>
            <person name="Barry K."/>
            <person name="Choi C."/>
            <person name="Cichocki N."/>
            <person name="Clum A."/>
            <person name="Copeland A."/>
            <person name="Hainaut M."/>
            <person name="Haridas S."/>
            <person name="Labutti K."/>
            <person name="Lindquist E."/>
            <person name="Lipzen A."/>
            <person name="Khouja H.-R."/>
            <person name="Murat C."/>
            <person name="Ohm R."/>
            <person name="Olson A."/>
            <person name="Spatafora J."/>
            <person name="Veneault-Fourrey C."/>
            <person name="Henrissat B."/>
            <person name="Grigoriev I."/>
            <person name="Martin F."/>
            <person name="Perotto S."/>
        </authorList>
    </citation>
    <scope>NUCLEOTIDE SEQUENCE [LARGE SCALE GENOMIC DNA]</scope>
    <source>
        <strain evidence="1 2">UAMH 7357</strain>
    </source>
</reference>
<dbReference type="AlphaFoldDB" id="A0A2J6Q8L8"/>
<gene>
    <name evidence="1" type="ORF">NA56DRAFT_718550</name>
</gene>
<accession>A0A2J6Q8L8</accession>
<evidence type="ECO:0000313" key="1">
    <source>
        <dbReference type="EMBL" id="PMD22582.1"/>
    </source>
</evidence>